<gene>
    <name evidence="1" type="ORF">SDC9_155306</name>
</gene>
<reference evidence="1" key="1">
    <citation type="submission" date="2019-08" db="EMBL/GenBank/DDBJ databases">
        <authorList>
            <person name="Kucharzyk K."/>
            <person name="Murdoch R.W."/>
            <person name="Higgins S."/>
            <person name="Loffler F."/>
        </authorList>
    </citation>
    <scope>NUCLEOTIDE SEQUENCE</scope>
</reference>
<accession>A0A645F2I2</accession>
<name>A0A645F2I2_9ZZZZ</name>
<organism evidence="1">
    <name type="scientific">bioreactor metagenome</name>
    <dbReference type="NCBI Taxonomy" id="1076179"/>
    <lineage>
        <taxon>unclassified sequences</taxon>
        <taxon>metagenomes</taxon>
        <taxon>ecological metagenomes</taxon>
    </lineage>
</organism>
<comment type="caution">
    <text evidence="1">The sequence shown here is derived from an EMBL/GenBank/DDBJ whole genome shotgun (WGS) entry which is preliminary data.</text>
</comment>
<sequence>MRVHDQESGVLRILEVFLAVGDVFLRNVDAGHAFDAGRDLSHDPAVSGRDLKDAVALLQTAPHEVYLSLQVFGDARQLRLVYLAQPLRVESLRIIV</sequence>
<protein>
    <submittedName>
        <fullName evidence="1">Uncharacterized protein</fullName>
    </submittedName>
</protein>
<dbReference type="EMBL" id="VSSQ01054047">
    <property type="protein sequence ID" value="MPN08030.1"/>
    <property type="molecule type" value="Genomic_DNA"/>
</dbReference>
<dbReference type="AlphaFoldDB" id="A0A645F2I2"/>
<evidence type="ECO:0000313" key="1">
    <source>
        <dbReference type="EMBL" id="MPN08030.1"/>
    </source>
</evidence>
<proteinExistence type="predicted"/>